<evidence type="ECO:0000313" key="2">
    <source>
        <dbReference type="Proteomes" id="UP000218334"/>
    </source>
</evidence>
<evidence type="ECO:0000313" key="1">
    <source>
        <dbReference type="EMBL" id="PBK71813.1"/>
    </source>
</evidence>
<dbReference type="AlphaFoldDB" id="A0A2H3C6Q9"/>
<reference evidence="2" key="1">
    <citation type="journal article" date="2017" name="Nat. Ecol. Evol.">
        <title>Genome expansion and lineage-specific genetic innovations in the forest pathogenic fungi Armillaria.</title>
        <authorList>
            <person name="Sipos G."/>
            <person name="Prasanna A.N."/>
            <person name="Walter M.C."/>
            <person name="O'Connor E."/>
            <person name="Balint B."/>
            <person name="Krizsan K."/>
            <person name="Kiss B."/>
            <person name="Hess J."/>
            <person name="Varga T."/>
            <person name="Slot J."/>
            <person name="Riley R."/>
            <person name="Boka B."/>
            <person name="Rigling D."/>
            <person name="Barry K."/>
            <person name="Lee J."/>
            <person name="Mihaltcheva S."/>
            <person name="LaButti K."/>
            <person name="Lipzen A."/>
            <person name="Waldron R."/>
            <person name="Moloney N.M."/>
            <person name="Sperisen C."/>
            <person name="Kredics L."/>
            <person name="Vagvoelgyi C."/>
            <person name="Patrignani A."/>
            <person name="Fitzpatrick D."/>
            <person name="Nagy I."/>
            <person name="Doyle S."/>
            <person name="Anderson J.B."/>
            <person name="Grigoriev I.V."/>
            <person name="Gueldener U."/>
            <person name="Muensterkoetter M."/>
            <person name="Nagy L.G."/>
        </authorList>
    </citation>
    <scope>NUCLEOTIDE SEQUENCE [LARGE SCALE GENOMIC DNA]</scope>
    <source>
        <strain evidence="2">28-4</strain>
    </source>
</reference>
<name>A0A2H3C6Q9_9AGAR</name>
<keyword evidence="2" id="KW-1185">Reference proteome</keyword>
<sequence length="187" mass="21660">MYRVHKAKGVTKFLTTANFRRKDSELAEALFGSAHDDEELGGIHIEFQELVQFLTHEYIERFRNKAALETGSGVVPLKVADKISKALVKYKRFIGWETTPDEMAEVGEFDERKGEFEQALSKLKANEEELKKQKRTTQYILGRMMPSRMNVVATDEEIEAIRADFLTEMKDIADKREADEMPARRRR</sequence>
<proteinExistence type="predicted"/>
<protein>
    <submittedName>
        <fullName evidence="1">Uncharacterized protein</fullName>
    </submittedName>
</protein>
<dbReference type="Proteomes" id="UP000218334">
    <property type="component" value="Unassembled WGS sequence"/>
</dbReference>
<dbReference type="EMBL" id="KZ293423">
    <property type="protein sequence ID" value="PBK71813.1"/>
    <property type="molecule type" value="Genomic_DNA"/>
</dbReference>
<accession>A0A2H3C6Q9</accession>
<organism evidence="1 2">
    <name type="scientific">Armillaria solidipes</name>
    <dbReference type="NCBI Taxonomy" id="1076256"/>
    <lineage>
        <taxon>Eukaryota</taxon>
        <taxon>Fungi</taxon>
        <taxon>Dikarya</taxon>
        <taxon>Basidiomycota</taxon>
        <taxon>Agaricomycotina</taxon>
        <taxon>Agaricomycetes</taxon>
        <taxon>Agaricomycetidae</taxon>
        <taxon>Agaricales</taxon>
        <taxon>Marasmiineae</taxon>
        <taxon>Physalacriaceae</taxon>
        <taxon>Armillaria</taxon>
    </lineage>
</organism>
<gene>
    <name evidence="1" type="ORF">ARMSODRAFT_1072303</name>
</gene>